<dbReference type="GO" id="GO:0008236">
    <property type="term" value="F:serine-type peptidase activity"/>
    <property type="evidence" value="ECO:0007669"/>
    <property type="project" value="UniProtKB-KW"/>
</dbReference>
<feature type="domain" description="Peptidase S9 prolyl oligopeptidase catalytic" evidence="6">
    <location>
        <begin position="76"/>
        <end position="142"/>
    </location>
</feature>
<dbReference type="VEuPathDB" id="FungiDB:PTTG_12099"/>
<accession>A0A180GHF9</accession>
<dbReference type="InterPro" id="IPR001375">
    <property type="entry name" value="Peptidase_S9_cat"/>
</dbReference>
<sequence length="333" mass="36339">MTDRVQIGPGFPPKCPRTHGFGDLCTTLPNAISFEPSLIEASVTASFPSNQLEKIKTLNVSTAAQLSVLPTAHCLELVDPKRISIWGWSYGGYLMCKTVESHSKDFSMALAVTPVIDWWFYDSIYTKQYMSTPALNPLGYQNLAVSWVEGFGSLSFSLDHCSAGDNAHFLYTASLEHNDDRGASGGRILVHLLRANGKRVPALCQGRPSEIMPILLTLLTRQNEDADDDKWNVSMATGTSLAPLAQTVADALVTPVILRDAACIIAFGSILDGPDPKMLHPLVSQALPTLIEITQDPSIDFKDTAAWTLGRVTDQLIGTIKPDVHLYRLLCHC</sequence>
<dbReference type="Pfam" id="PF13513">
    <property type="entry name" value="HEAT_EZ"/>
    <property type="match status" value="1"/>
</dbReference>
<protein>
    <submittedName>
        <fullName evidence="8">Peptidase_S9 domain-containing protein</fullName>
    </submittedName>
</protein>
<reference evidence="7" key="1">
    <citation type="submission" date="2009-11" db="EMBL/GenBank/DDBJ databases">
        <authorList>
            <consortium name="The Broad Institute Genome Sequencing Platform"/>
            <person name="Ward D."/>
            <person name="Feldgarden M."/>
            <person name="Earl A."/>
            <person name="Young S.K."/>
            <person name="Zeng Q."/>
            <person name="Koehrsen M."/>
            <person name="Alvarado L."/>
            <person name="Berlin A."/>
            <person name="Bochicchio J."/>
            <person name="Borenstein D."/>
            <person name="Chapman S.B."/>
            <person name="Chen Z."/>
            <person name="Engels R."/>
            <person name="Freedman E."/>
            <person name="Gellesch M."/>
            <person name="Goldberg J."/>
            <person name="Griggs A."/>
            <person name="Gujja S."/>
            <person name="Heilman E."/>
            <person name="Heiman D."/>
            <person name="Hepburn T."/>
            <person name="Howarth C."/>
            <person name="Jen D."/>
            <person name="Larson L."/>
            <person name="Lewis B."/>
            <person name="Mehta T."/>
            <person name="Park D."/>
            <person name="Pearson M."/>
            <person name="Roberts A."/>
            <person name="Saif S."/>
            <person name="Shea T."/>
            <person name="Shenoy N."/>
            <person name="Sisk P."/>
            <person name="Stolte C."/>
            <person name="Sykes S."/>
            <person name="Thomson T."/>
            <person name="Walk T."/>
            <person name="White J."/>
            <person name="Yandava C."/>
            <person name="Izard J."/>
            <person name="Baranova O.V."/>
            <person name="Blanton J.M."/>
            <person name="Tanner A.C."/>
            <person name="Dewhirst F.E."/>
            <person name="Haas B."/>
            <person name="Nusbaum C."/>
            <person name="Birren B."/>
        </authorList>
    </citation>
    <scope>NUCLEOTIDE SEQUENCE [LARGE SCALE GENOMIC DNA]</scope>
    <source>
        <strain evidence="7">1-1 BBBD Race 1</strain>
    </source>
</reference>
<dbReference type="GO" id="GO:0005774">
    <property type="term" value="C:vacuolar membrane"/>
    <property type="evidence" value="ECO:0007669"/>
    <property type="project" value="UniProtKB-SubCell"/>
</dbReference>
<keyword evidence="9" id="KW-1185">Reference proteome</keyword>
<keyword evidence="3" id="KW-0926">Vacuole</keyword>
<dbReference type="InterPro" id="IPR016024">
    <property type="entry name" value="ARM-type_fold"/>
</dbReference>
<dbReference type="EnsemblFungi" id="PTTG_12099-t43_1">
    <property type="protein sequence ID" value="PTTG_12099-t43_1-p1"/>
    <property type="gene ID" value="PTTG_12099"/>
</dbReference>
<evidence type="ECO:0000256" key="3">
    <source>
        <dbReference type="ARBA" id="ARBA00022554"/>
    </source>
</evidence>
<comment type="subcellular location">
    <subcellularLocation>
        <location evidence="1">Vacuole membrane</location>
        <topology evidence="1">Single-pass type II membrane protein</topology>
    </subcellularLocation>
</comment>
<evidence type="ECO:0000256" key="1">
    <source>
        <dbReference type="ARBA" id="ARBA00004576"/>
    </source>
</evidence>
<dbReference type="GO" id="GO:0005886">
    <property type="term" value="C:plasma membrane"/>
    <property type="evidence" value="ECO:0007669"/>
    <property type="project" value="TreeGrafter"/>
</dbReference>
<dbReference type="Gene3D" id="1.25.10.10">
    <property type="entry name" value="Leucine-rich Repeat Variant"/>
    <property type="match status" value="1"/>
</dbReference>
<evidence type="ECO:0000256" key="2">
    <source>
        <dbReference type="ARBA" id="ARBA00022438"/>
    </source>
</evidence>
<dbReference type="InterPro" id="IPR011989">
    <property type="entry name" value="ARM-like"/>
</dbReference>
<gene>
    <name evidence="7" type="ORF">PTTG_12099</name>
</gene>
<dbReference type="InterPro" id="IPR029058">
    <property type="entry name" value="AB_hydrolase_fold"/>
</dbReference>
<evidence type="ECO:0000256" key="5">
    <source>
        <dbReference type="ARBA" id="ARBA00023180"/>
    </source>
</evidence>
<evidence type="ECO:0000259" key="6">
    <source>
        <dbReference type="Pfam" id="PF00326"/>
    </source>
</evidence>
<proteinExistence type="predicted"/>
<keyword evidence="2" id="KW-0645">Protease</keyword>
<keyword evidence="4" id="KW-0720">Serine protease</keyword>
<dbReference type="Pfam" id="PF00326">
    <property type="entry name" value="Peptidase_S9"/>
    <property type="match status" value="1"/>
</dbReference>
<reference evidence="7" key="2">
    <citation type="submission" date="2016-05" db="EMBL/GenBank/DDBJ databases">
        <title>Comparative analysis highlights variable genome content of wheat rusts and divergence of the mating loci.</title>
        <authorList>
            <person name="Cuomo C.A."/>
            <person name="Bakkeren G."/>
            <person name="Szabo L."/>
            <person name="Khalil H."/>
            <person name="Joly D."/>
            <person name="Goldberg J."/>
            <person name="Young S."/>
            <person name="Zeng Q."/>
            <person name="Fellers J."/>
        </authorList>
    </citation>
    <scope>NUCLEOTIDE SEQUENCE [LARGE SCALE GENOMIC DNA]</scope>
    <source>
        <strain evidence="7">1-1 BBBD Race 1</strain>
    </source>
</reference>
<keyword evidence="2" id="KW-0031">Aminopeptidase</keyword>
<evidence type="ECO:0000313" key="7">
    <source>
        <dbReference type="EMBL" id="OAV92187.1"/>
    </source>
</evidence>
<evidence type="ECO:0000313" key="8">
    <source>
        <dbReference type="EnsemblFungi" id="PTTG_12099-t43_1-p1"/>
    </source>
</evidence>
<dbReference type="GO" id="GO:0008239">
    <property type="term" value="F:dipeptidyl-peptidase activity"/>
    <property type="evidence" value="ECO:0007669"/>
    <property type="project" value="TreeGrafter"/>
</dbReference>
<dbReference type="AlphaFoldDB" id="A0A180GHF9"/>
<keyword evidence="5" id="KW-0325">Glycoprotein</keyword>
<keyword evidence="2" id="KW-0378">Hydrolase</keyword>
<dbReference type="GO" id="GO:0006508">
    <property type="term" value="P:proteolysis"/>
    <property type="evidence" value="ECO:0007669"/>
    <property type="project" value="InterPro"/>
</dbReference>
<dbReference type="SUPFAM" id="SSF53474">
    <property type="entry name" value="alpha/beta-Hydrolases"/>
    <property type="match status" value="1"/>
</dbReference>
<dbReference type="PANTHER" id="PTHR11731:SF200">
    <property type="entry name" value="DIPEPTIDYL PEPTIDASE 10, ISOFORM B"/>
    <property type="match status" value="1"/>
</dbReference>
<evidence type="ECO:0000313" key="9">
    <source>
        <dbReference type="Proteomes" id="UP000005240"/>
    </source>
</evidence>
<evidence type="ECO:0000256" key="4">
    <source>
        <dbReference type="ARBA" id="ARBA00022825"/>
    </source>
</evidence>
<dbReference type="EMBL" id="ADAS02000068">
    <property type="protein sequence ID" value="OAV92187.1"/>
    <property type="molecule type" value="Genomic_DNA"/>
</dbReference>
<name>A0A180GHF9_PUCT1</name>
<dbReference type="OrthoDB" id="16520at2759"/>
<reference evidence="8" key="4">
    <citation type="submission" date="2025-05" db="UniProtKB">
        <authorList>
            <consortium name="EnsemblFungi"/>
        </authorList>
    </citation>
    <scope>IDENTIFICATION</scope>
    <source>
        <strain evidence="8">isolate 1-1 / race 1 (BBBD)</strain>
    </source>
</reference>
<reference evidence="8 9" key="3">
    <citation type="journal article" date="2017" name="G3 (Bethesda)">
        <title>Comparative analysis highlights variable genome content of wheat rusts and divergence of the mating loci.</title>
        <authorList>
            <person name="Cuomo C.A."/>
            <person name="Bakkeren G."/>
            <person name="Khalil H.B."/>
            <person name="Panwar V."/>
            <person name="Joly D."/>
            <person name="Linning R."/>
            <person name="Sakthikumar S."/>
            <person name="Song X."/>
            <person name="Adiconis X."/>
            <person name="Fan L."/>
            <person name="Goldberg J.M."/>
            <person name="Levin J.Z."/>
            <person name="Young S."/>
            <person name="Zeng Q."/>
            <person name="Anikster Y."/>
            <person name="Bruce M."/>
            <person name="Wang M."/>
            <person name="Yin C."/>
            <person name="McCallum B."/>
            <person name="Szabo L.J."/>
            <person name="Hulbert S."/>
            <person name="Chen X."/>
            <person name="Fellers J.P."/>
        </authorList>
    </citation>
    <scope>NUCLEOTIDE SEQUENCE</scope>
    <source>
        <strain evidence="8">isolate 1-1 / race 1 (BBBD)</strain>
        <strain evidence="9">Isolate 1-1 / race 1 (BBBD)</strain>
    </source>
</reference>
<dbReference type="InterPro" id="IPR050278">
    <property type="entry name" value="Serine_Prot_S9B/DPPIV"/>
</dbReference>
<dbReference type="STRING" id="630390.A0A180GHF9"/>
<dbReference type="SUPFAM" id="SSF48371">
    <property type="entry name" value="ARM repeat"/>
    <property type="match status" value="1"/>
</dbReference>
<organism evidence="7">
    <name type="scientific">Puccinia triticina (isolate 1-1 / race 1 (BBBD))</name>
    <name type="common">Brown leaf rust fungus</name>
    <dbReference type="NCBI Taxonomy" id="630390"/>
    <lineage>
        <taxon>Eukaryota</taxon>
        <taxon>Fungi</taxon>
        <taxon>Dikarya</taxon>
        <taxon>Basidiomycota</taxon>
        <taxon>Pucciniomycotina</taxon>
        <taxon>Pucciniomycetes</taxon>
        <taxon>Pucciniales</taxon>
        <taxon>Pucciniaceae</taxon>
        <taxon>Puccinia</taxon>
    </lineage>
</organism>
<dbReference type="GO" id="GO:0004177">
    <property type="term" value="F:aminopeptidase activity"/>
    <property type="evidence" value="ECO:0007669"/>
    <property type="project" value="UniProtKB-KW"/>
</dbReference>
<dbReference type="Proteomes" id="UP000005240">
    <property type="component" value="Unassembled WGS sequence"/>
</dbReference>
<dbReference type="PANTHER" id="PTHR11731">
    <property type="entry name" value="PROTEASE FAMILY S9B,C DIPEPTIDYL-PEPTIDASE IV-RELATED"/>
    <property type="match status" value="1"/>
</dbReference>
<dbReference type="Gene3D" id="3.40.50.1820">
    <property type="entry name" value="alpha/beta hydrolase"/>
    <property type="match status" value="1"/>
</dbReference>